<evidence type="ECO:0000313" key="2">
    <source>
        <dbReference type="EMBL" id="KVA06231.1"/>
    </source>
</evidence>
<feature type="compositionally biased region" description="Low complexity" evidence="1">
    <location>
        <begin position="64"/>
        <end position="79"/>
    </location>
</feature>
<gene>
    <name evidence="2" type="ORF">WI41_16940</name>
</gene>
<dbReference type="EMBL" id="LOTQ01000026">
    <property type="protein sequence ID" value="KVA06231.1"/>
    <property type="molecule type" value="Genomic_DNA"/>
</dbReference>
<organism evidence="2 3">
    <name type="scientific">Burkholderia latens</name>
    <dbReference type="NCBI Taxonomy" id="488446"/>
    <lineage>
        <taxon>Bacteria</taxon>
        <taxon>Pseudomonadati</taxon>
        <taxon>Pseudomonadota</taxon>
        <taxon>Betaproteobacteria</taxon>
        <taxon>Burkholderiales</taxon>
        <taxon>Burkholderiaceae</taxon>
        <taxon>Burkholderia</taxon>
        <taxon>Burkholderia cepacia complex</taxon>
    </lineage>
</organism>
<feature type="region of interest" description="Disordered" evidence="1">
    <location>
        <begin position="59"/>
        <end position="79"/>
    </location>
</feature>
<protein>
    <submittedName>
        <fullName evidence="2">Uncharacterized protein</fullName>
    </submittedName>
</protein>
<name>A0AAP1CA73_9BURK</name>
<dbReference type="Proteomes" id="UP000056450">
    <property type="component" value="Unassembled WGS sequence"/>
</dbReference>
<evidence type="ECO:0000313" key="3">
    <source>
        <dbReference type="Proteomes" id="UP000056450"/>
    </source>
</evidence>
<reference evidence="2 3" key="1">
    <citation type="submission" date="2015-11" db="EMBL/GenBank/DDBJ databases">
        <title>Expanding the genomic diversity of Burkholderia species for the development of highly accurate diagnostics.</title>
        <authorList>
            <person name="Sahl J."/>
            <person name="Keim P."/>
            <person name="Wagner D."/>
        </authorList>
    </citation>
    <scope>NUCLEOTIDE SEQUENCE [LARGE SCALE GENOMIC DNA]</scope>
    <source>
        <strain evidence="2 3">RF32-BP12</strain>
    </source>
</reference>
<accession>A0AAP1CA73</accession>
<comment type="caution">
    <text evidence="2">The sequence shown here is derived from an EMBL/GenBank/DDBJ whole genome shotgun (WGS) entry which is preliminary data.</text>
</comment>
<dbReference type="AlphaFoldDB" id="A0AAP1CA73"/>
<sequence length="79" mass="8600">MRRPWRSGTRVPLFFFACLPPIAIGHLPSATFGVVRRTAPARTGSSMIARTLRALRPRIRRDSGAQAARGQAGQATTAR</sequence>
<evidence type="ECO:0000256" key="1">
    <source>
        <dbReference type="SAM" id="MobiDB-lite"/>
    </source>
</evidence>
<proteinExistence type="predicted"/>